<protein>
    <submittedName>
        <fullName evidence="2">Uncharacterized protein</fullName>
    </submittedName>
</protein>
<sequence length="149" mass="15676">MTARSAVLAPAQLHQRDVGQACSTASGAFAPVAGSSVPGRMRSLLGGSSRDLITLAPDAGVARERGDRCRTAAEPDGAGVQGRRPGRPPLHSSEGLAQIRQALFDVHADACGEALRDGFNQRFPWFVDHRGGTPDFACGRRARFAAPRS</sequence>
<dbReference type="Proteomes" id="UP000004217">
    <property type="component" value="Unassembled WGS sequence"/>
</dbReference>
<dbReference type="PATRIC" id="fig|700597.3.peg.4748"/>
<proteinExistence type="predicted"/>
<gene>
    <name evidence="2" type="ORF">SZN_24168</name>
</gene>
<name>G2GH49_9ACTN</name>
<feature type="region of interest" description="Disordered" evidence="1">
    <location>
        <begin position="64"/>
        <end position="92"/>
    </location>
</feature>
<evidence type="ECO:0000313" key="3">
    <source>
        <dbReference type="Proteomes" id="UP000004217"/>
    </source>
</evidence>
<evidence type="ECO:0000256" key="1">
    <source>
        <dbReference type="SAM" id="MobiDB-lite"/>
    </source>
</evidence>
<feature type="compositionally biased region" description="Basic and acidic residues" evidence="1">
    <location>
        <begin position="64"/>
        <end position="73"/>
    </location>
</feature>
<dbReference type="RefSeq" id="WP_007499555.1">
    <property type="nucleotide sequence ID" value="NZ_AGBF01000104.1"/>
</dbReference>
<dbReference type="AlphaFoldDB" id="G2GH49"/>
<comment type="caution">
    <text evidence="2">The sequence shown here is derived from an EMBL/GenBank/DDBJ whole genome shotgun (WGS) entry which is preliminary data.</text>
</comment>
<keyword evidence="3" id="KW-1185">Reference proteome</keyword>
<accession>G2GH49</accession>
<evidence type="ECO:0000313" key="2">
    <source>
        <dbReference type="EMBL" id="EGX57175.1"/>
    </source>
</evidence>
<organism evidence="2 3">
    <name type="scientific">Streptomyces zinciresistens K42</name>
    <dbReference type="NCBI Taxonomy" id="700597"/>
    <lineage>
        <taxon>Bacteria</taxon>
        <taxon>Bacillati</taxon>
        <taxon>Actinomycetota</taxon>
        <taxon>Actinomycetes</taxon>
        <taxon>Kitasatosporales</taxon>
        <taxon>Streptomycetaceae</taxon>
        <taxon>Streptomyces</taxon>
    </lineage>
</organism>
<dbReference type="EMBL" id="AGBF01000104">
    <property type="protein sequence ID" value="EGX57175.1"/>
    <property type="molecule type" value="Genomic_DNA"/>
</dbReference>
<reference evidence="2 3" key="1">
    <citation type="submission" date="2011-08" db="EMBL/GenBank/DDBJ databases">
        <authorList>
            <person name="Lin Y."/>
            <person name="Hao X."/>
            <person name="Johnstone L."/>
            <person name="Miller S.J."/>
            <person name="Wei G."/>
            <person name="Rensing C."/>
        </authorList>
    </citation>
    <scope>NUCLEOTIDE SEQUENCE [LARGE SCALE GENOMIC DNA]</scope>
    <source>
        <strain evidence="2 3">K42</strain>
    </source>
</reference>